<dbReference type="AlphaFoldDB" id="A0A6B2LZC8"/>
<dbReference type="Proteomes" id="UP000478417">
    <property type="component" value="Unassembled WGS sequence"/>
</dbReference>
<dbReference type="PROSITE" id="PS00092">
    <property type="entry name" value="N6_MTASE"/>
    <property type="match status" value="1"/>
</dbReference>
<feature type="domain" description="THUMP" evidence="4">
    <location>
        <begin position="39"/>
        <end position="151"/>
    </location>
</feature>
<accession>A0A6B2LZC8</accession>
<dbReference type="PANTHER" id="PTHR47313:SF1">
    <property type="entry name" value="RIBOSOMAL RNA LARGE SUBUNIT METHYLTRANSFERASE K_L"/>
    <property type="match status" value="1"/>
</dbReference>
<dbReference type="InterPro" id="IPR054170">
    <property type="entry name" value="RlmL_1st"/>
</dbReference>
<dbReference type="PROSITE" id="PS51165">
    <property type="entry name" value="THUMP"/>
    <property type="match status" value="1"/>
</dbReference>
<protein>
    <recommendedName>
        <fullName evidence="4">THUMP domain-containing protein</fullName>
    </recommendedName>
</protein>
<organism evidence="5 6">
    <name type="scientific">Oceanipulchritudo coccoides</name>
    <dbReference type="NCBI Taxonomy" id="2706888"/>
    <lineage>
        <taxon>Bacteria</taxon>
        <taxon>Pseudomonadati</taxon>
        <taxon>Verrucomicrobiota</taxon>
        <taxon>Opitutia</taxon>
        <taxon>Puniceicoccales</taxon>
        <taxon>Oceanipulchritudinaceae</taxon>
        <taxon>Oceanipulchritudo</taxon>
    </lineage>
</organism>
<evidence type="ECO:0000313" key="6">
    <source>
        <dbReference type="Proteomes" id="UP000478417"/>
    </source>
</evidence>
<reference evidence="5 6" key="1">
    <citation type="submission" date="2020-02" db="EMBL/GenBank/DDBJ databases">
        <title>Albibacoteraceae fam. nov., the first described family within the subdivision 4 Verrucomicrobia.</title>
        <authorList>
            <person name="Xi F."/>
        </authorList>
    </citation>
    <scope>NUCLEOTIDE SEQUENCE [LARGE SCALE GENOMIC DNA]</scope>
    <source>
        <strain evidence="5 6">CK1056</strain>
    </source>
</reference>
<dbReference type="Gene3D" id="3.30.2130.30">
    <property type="match status" value="1"/>
</dbReference>
<dbReference type="Pfam" id="PF02926">
    <property type="entry name" value="THUMP"/>
    <property type="match status" value="1"/>
</dbReference>
<dbReference type="Pfam" id="PF22020">
    <property type="entry name" value="RlmL_1st"/>
    <property type="match status" value="1"/>
</dbReference>
<keyword evidence="6" id="KW-1185">Reference proteome</keyword>
<name>A0A6B2LZC8_9BACT</name>
<dbReference type="SUPFAM" id="SSF53335">
    <property type="entry name" value="S-adenosyl-L-methionine-dependent methyltransferases"/>
    <property type="match status" value="1"/>
</dbReference>
<evidence type="ECO:0000256" key="2">
    <source>
        <dbReference type="ARBA" id="ARBA00022679"/>
    </source>
</evidence>
<evidence type="ECO:0000256" key="1">
    <source>
        <dbReference type="ARBA" id="ARBA00022603"/>
    </source>
</evidence>
<dbReference type="EMBL" id="JAAGNX010000001">
    <property type="protein sequence ID" value="NDV61127.1"/>
    <property type="molecule type" value="Genomic_DNA"/>
</dbReference>
<sequence>MATCRPGLEGVLAAEIEKLGGRSIKPGKRSVAFSTNHPGLYRMNMALRAAIQVLVPIRTFNARDYKLLYFQSRRTNWHQYFTADKTLRIDVNGHSPTLQNTQYVVHRVKDGIVDTFRKMTGGIRPSIDKAEPEIHVVVHMHGSKITLCLDSSGIPLFKRGYRLEHGEAPIKEDLAAGILQLSNAKEHAGIVDPMCGSGTFLFEGMMLMHDMAPNLKRSFAFQHWLDYDEEAFLAEQASLEKAGSIKKDIPIVGCDIDEESIDLVKRIAATHFPDIPLTLHHSAFQEVELDLPNCLMVTNPPYGKRLGEESELPALYRDIGTAAKKAVMGGRLAVFTTNRKAARQIRLTQDRSCTLFNGALEGLLYEYSVRGA</sequence>
<dbReference type="PANTHER" id="PTHR47313">
    <property type="entry name" value="RIBOSOMAL RNA LARGE SUBUNIT METHYLTRANSFERASE K/L"/>
    <property type="match status" value="1"/>
</dbReference>
<dbReference type="Gene3D" id="3.40.50.150">
    <property type="entry name" value="Vaccinia Virus protein VP39"/>
    <property type="match status" value="1"/>
</dbReference>
<evidence type="ECO:0000256" key="3">
    <source>
        <dbReference type="PROSITE-ProRule" id="PRU00529"/>
    </source>
</evidence>
<dbReference type="InterPro" id="IPR000241">
    <property type="entry name" value="RlmKL-like_Mtase"/>
</dbReference>
<dbReference type="Pfam" id="PF01170">
    <property type="entry name" value="UPF0020"/>
    <property type="match status" value="1"/>
</dbReference>
<dbReference type="SMART" id="SM00981">
    <property type="entry name" value="THUMP"/>
    <property type="match status" value="1"/>
</dbReference>
<dbReference type="GO" id="GO:0008990">
    <property type="term" value="F:rRNA (guanine-N2-)-methyltransferase activity"/>
    <property type="evidence" value="ECO:0007669"/>
    <property type="project" value="TreeGrafter"/>
</dbReference>
<proteinExistence type="predicted"/>
<dbReference type="CDD" id="cd11715">
    <property type="entry name" value="THUMP_AdoMetMT"/>
    <property type="match status" value="1"/>
</dbReference>
<keyword evidence="2" id="KW-0808">Transferase</keyword>
<evidence type="ECO:0000259" key="4">
    <source>
        <dbReference type="PROSITE" id="PS51165"/>
    </source>
</evidence>
<keyword evidence="3" id="KW-0694">RNA-binding</keyword>
<dbReference type="InterPro" id="IPR002052">
    <property type="entry name" value="DNA_methylase_N6_adenine_CS"/>
</dbReference>
<keyword evidence="1" id="KW-0489">Methyltransferase</keyword>
<comment type="caution">
    <text evidence="5">The sequence shown here is derived from an EMBL/GenBank/DDBJ whole genome shotgun (WGS) entry which is preliminary data.</text>
</comment>
<dbReference type="GO" id="GO:0003723">
    <property type="term" value="F:RNA binding"/>
    <property type="evidence" value="ECO:0007669"/>
    <property type="project" value="UniProtKB-UniRule"/>
</dbReference>
<evidence type="ECO:0000313" key="5">
    <source>
        <dbReference type="EMBL" id="NDV61127.1"/>
    </source>
</evidence>
<gene>
    <name evidence="5" type="ORF">G0Q06_01545</name>
</gene>
<dbReference type="InterPro" id="IPR029063">
    <property type="entry name" value="SAM-dependent_MTases_sf"/>
</dbReference>
<dbReference type="GO" id="GO:0070043">
    <property type="term" value="F:rRNA (guanine-N7-)-methyltransferase activity"/>
    <property type="evidence" value="ECO:0007669"/>
    <property type="project" value="TreeGrafter"/>
</dbReference>
<dbReference type="InterPro" id="IPR004114">
    <property type="entry name" value="THUMP_dom"/>
</dbReference>